<dbReference type="InterPro" id="IPR040256">
    <property type="entry name" value="At4g02000-like"/>
</dbReference>
<evidence type="ECO:0000256" key="1">
    <source>
        <dbReference type="SAM" id="MobiDB-lite"/>
    </source>
</evidence>
<gene>
    <name evidence="3" type="ORF">CTI12_AA214190</name>
</gene>
<organism evidence="3 4">
    <name type="scientific">Artemisia annua</name>
    <name type="common">Sweet wormwood</name>
    <dbReference type="NCBI Taxonomy" id="35608"/>
    <lineage>
        <taxon>Eukaryota</taxon>
        <taxon>Viridiplantae</taxon>
        <taxon>Streptophyta</taxon>
        <taxon>Embryophyta</taxon>
        <taxon>Tracheophyta</taxon>
        <taxon>Spermatophyta</taxon>
        <taxon>Magnoliopsida</taxon>
        <taxon>eudicotyledons</taxon>
        <taxon>Gunneridae</taxon>
        <taxon>Pentapetalae</taxon>
        <taxon>asterids</taxon>
        <taxon>campanulids</taxon>
        <taxon>Asterales</taxon>
        <taxon>Asteraceae</taxon>
        <taxon>Asteroideae</taxon>
        <taxon>Anthemideae</taxon>
        <taxon>Artemisiinae</taxon>
        <taxon>Artemisia</taxon>
    </lineage>
</organism>
<accession>A0A2U1NXF3</accession>
<feature type="compositionally biased region" description="Polar residues" evidence="1">
    <location>
        <begin position="612"/>
        <end position="621"/>
    </location>
</feature>
<comment type="caution">
    <text evidence="3">The sequence shown here is derived from an EMBL/GenBank/DDBJ whole genome shotgun (WGS) entry which is preliminary data.</text>
</comment>
<dbReference type="InterPro" id="IPR025558">
    <property type="entry name" value="DUF4283"/>
</dbReference>
<evidence type="ECO:0000259" key="2">
    <source>
        <dbReference type="Pfam" id="PF14111"/>
    </source>
</evidence>
<dbReference type="STRING" id="35608.A0A2U1NXF3"/>
<evidence type="ECO:0000313" key="4">
    <source>
        <dbReference type="Proteomes" id="UP000245207"/>
    </source>
</evidence>
<dbReference type="Pfam" id="PF14111">
    <property type="entry name" value="DUF4283"/>
    <property type="match status" value="1"/>
</dbReference>
<name>A0A2U1NXF3_ARTAN</name>
<reference evidence="3 4" key="1">
    <citation type="journal article" date="2018" name="Mol. Plant">
        <title>The genome of Artemisia annua provides insight into the evolution of Asteraceae family and artemisinin biosynthesis.</title>
        <authorList>
            <person name="Shen Q."/>
            <person name="Zhang L."/>
            <person name="Liao Z."/>
            <person name="Wang S."/>
            <person name="Yan T."/>
            <person name="Shi P."/>
            <person name="Liu M."/>
            <person name="Fu X."/>
            <person name="Pan Q."/>
            <person name="Wang Y."/>
            <person name="Lv Z."/>
            <person name="Lu X."/>
            <person name="Zhang F."/>
            <person name="Jiang W."/>
            <person name="Ma Y."/>
            <person name="Chen M."/>
            <person name="Hao X."/>
            <person name="Li L."/>
            <person name="Tang Y."/>
            <person name="Lv G."/>
            <person name="Zhou Y."/>
            <person name="Sun X."/>
            <person name="Brodelius P.E."/>
            <person name="Rose J.K.C."/>
            <person name="Tang K."/>
        </authorList>
    </citation>
    <scope>NUCLEOTIDE SEQUENCE [LARGE SCALE GENOMIC DNA]</scope>
    <source>
        <strain evidence="4">cv. Huhao1</strain>
        <tissue evidence="3">Leaf</tissue>
    </source>
</reference>
<feature type="region of interest" description="Disordered" evidence="1">
    <location>
        <begin position="556"/>
        <end position="621"/>
    </location>
</feature>
<dbReference type="EMBL" id="PKPP01002026">
    <property type="protein sequence ID" value="PWA78164.1"/>
    <property type="molecule type" value="Genomic_DNA"/>
</dbReference>
<evidence type="ECO:0000313" key="3">
    <source>
        <dbReference type="EMBL" id="PWA78164.1"/>
    </source>
</evidence>
<proteinExistence type="predicted"/>
<dbReference type="AlphaFoldDB" id="A0A2U1NXF3"/>
<dbReference type="PANTHER" id="PTHR31286">
    <property type="entry name" value="GLYCINE-RICH CELL WALL STRUCTURAL PROTEIN 1.8-LIKE"/>
    <property type="match status" value="1"/>
</dbReference>
<feature type="domain" description="DUF4283" evidence="2">
    <location>
        <begin position="342"/>
        <end position="421"/>
    </location>
</feature>
<protein>
    <submittedName>
        <fullName evidence="3">ATPase, F1/V1/A1 complex, alpha/beta subunit, Zinc knuckle CX2CX4HX4C</fullName>
    </submittedName>
</protein>
<dbReference type="Proteomes" id="UP000245207">
    <property type="component" value="Unassembled WGS sequence"/>
</dbReference>
<dbReference type="OrthoDB" id="1304801at2759"/>
<sequence length="943" mass="105219">MGARRRPVGKAMSQHAYADLVLDMLFQPVATKSLDKILRDPINIKSLNVHRLKLGLASRNLWLSSPHIAECHRFFLLSARSLFQQIILAHEKSFQAENFLLIKSIFFSAQFIESGFREMEENLINSIPRVNMEELHARMIRLKGYDDTNVGVSQPPIVEPFNSSSIGCSWVPTAIVEGVRNSFGELVFESMMSPITNNKSHAVGDGLDGYDEASQIRTAFRVLQNPKVIDEEITQVVDDEGGRSSSSIPLFSPNDLANEGGLVTESVISSCSNKEGFVDNVSASPIGGGVEELVTTGSTSNRVGMAGKPGSCVSKHGVPDEVTVSGAKVVIPMAVVDDMCLKFTNTLYGYFIGQRIAFPIVEDYVKHAWAKFGFEHVMLRNGFFLFKFSSLEGMTKVLDGGPWFIKSMPIFLHTWVPNTRLEREKITKVPVWVRIHNVPSVVYYKVGISLIAKQLGRIIRFDAGTNDMCKNPWGRYSYARVLIELSADLDVLESIDVAIPLPKGKGHYMEVLDVEYEWWPSWCSKCICFNHDDDVCPLRRKRVTKDSTQKDIEVKRKVHSTKAGQTSDKGKNGAWGVSTKPKLAYQPVSKPATKKKNRGSQPDVGAAIKPTNGDSTSIGTSNDALKIDFGAATVEDGHTQFEQPEPEDAHASFGGVEPVGESGVNVVPLHSTTEGLWDSHNDGASTSVTYSDFDNSSSFTTIVKSPMKRVTFADEDEVYKNYDDFEMYSKFKNGSPKDFQLLLFSMFIWSVAHVVHVSFKNEKLEPTCLCRFGARYAFPTSGNEVPRQDSDVLNPKQSTESFKVWEDVEDQPEPMSFGNFRTSKGSHGINFSEVEMEDIFEEPIVDIDISDAKNLLAVVEYVQDLYTHYRRTESYGMVSPDYMLTQQSETSQETSLHHVEAQLKYLYSLLDLMITFGNGLHSDFMVAHRTVYCSCVHLAKDEA</sequence>
<keyword evidence="4" id="KW-1185">Reference proteome</keyword>
<dbReference type="PANTHER" id="PTHR31286:SF99">
    <property type="entry name" value="DUF4283 DOMAIN-CONTAINING PROTEIN"/>
    <property type="match status" value="1"/>
</dbReference>